<dbReference type="GO" id="GO:0005524">
    <property type="term" value="F:ATP binding"/>
    <property type="evidence" value="ECO:0007669"/>
    <property type="project" value="UniProtKB-UniRule"/>
</dbReference>
<keyword evidence="10 17" id="KW-0067">ATP-binding</keyword>
<evidence type="ECO:0000259" key="18">
    <source>
        <dbReference type="PROSITE" id="PS50893"/>
    </source>
</evidence>
<comment type="function">
    <text evidence="17">The UvrABC repair system catalyzes the recognition and processing of DNA lesions. UvrA is an ATPase and a DNA-binding protein. A damage recognition complex composed of 2 UvrA and 2 UvrB subunits scans DNA for abnormalities. When the presence of a lesion has been verified by UvrB, the UvrA molecules dissociate.</text>
</comment>
<dbReference type="GO" id="GO:0009432">
    <property type="term" value="P:SOS response"/>
    <property type="evidence" value="ECO:0007669"/>
    <property type="project" value="UniProtKB-UniRule"/>
</dbReference>
<evidence type="ECO:0000256" key="7">
    <source>
        <dbReference type="ARBA" id="ARBA00022769"/>
    </source>
</evidence>
<evidence type="ECO:0000256" key="11">
    <source>
        <dbReference type="ARBA" id="ARBA00022881"/>
    </source>
</evidence>
<dbReference type="Gene3D" id="1.10.8.280">
    <property type="entry name" value="ABC transporter ATPase domain-like"/>
    <property type="match status" value="1"/>
</dbReference>
<keyword evidence="9 17" id="KW-0862">Zinc</keyword>
<dbReference type="GO" id="GO:0005737">
    <property type="term" value="C:cytoplasm"/>
    <property type="evidence" value="ECO:0007669"/>
    <property type="project" value="UniProtKB-SubCell"/>
</dbReference>
<evidence type="ECO:0000256" key="10">
    <source>
        <dbReference type="ARBA" id="ARBA00022840"/>
    </source>
</evidence>
<dbReference type="AlphaFoldDB" id="A0A368DLX3"/>
<dbReference type="InterPro" id="IPR041552">
    <property type="entry name" value="UvrA_DNA-bd"/>
</dbReference>
<dbReference type="PANTHER" id="PTHR43152">
    <property type="entry name" value="UVRABC SYSTEM PROTEIN A"/>
    <property type="match status" value="1"/>
</dbReference>
<evidence type="ECO:0000256" key="14">
    <source>
        <dbReference type="ARBA" id="ARBA00038000"/>
    </source>
</evidence>
<keyword evidence="12 17" id="KW-0238">DNA-binding</keyword>
<dbReference type="GO" id="GO:0003677">
    <property type="term" value="F:DNA binding"/>
    <property type="evidence" value="ECO:0007669"/>
    <property type="project" value="UniProtKB-UniRule"/>
</dbReference>
<feature type="binding site" evidence="17">
    <location>
        <begin position="654"/>
        <end position="661"/>
    </location>
    <ligand>
        <name>ATP</name>
        <dbReference type="ChEBI" id="CHEBI:30616"/>
    </ligand>
</feature>
<name>A0A368DLX3_9PROT</name>
<evidence type="ECO:0000256" key="17">
    <source>
        <dbReference type="HAMAP-Rule" id="MF_00205"/>
    </source>
</evidence>
<feature type="zinc finger region" description="C4-type" evidence="17">
    <location>
        <begin position="753"/>
        <end position="779"/>
    </location>
</feature>
<dbReference type="GO" id="GO:0009380">
    <property type="term" value="C:excinuclease repair complex"/>
    <property type="evidence" value="ECO:0007669"/>
    <property type="project" value="InterPro"/>
</dbReference>
<dbReference type="Gene3D" id="3.40.50.300">
    <property type="entry name" value="P-loop containing nucleotide triphosphate hydrolases"/>
    <property type="match status" value="2"/>
</dbReference>
<comment type="subunit">
    <text evidence="17">Forms a heterotetramer with UvrB during the search for lesions.</text>
</comment>
<dbReference type="InterPro" id="IPR017871">
    <property type="entry name" value="ABC_transporter-like_CS"/>
</dbReference>
<evidence type="ECO:0000256" key="2">
    <source>
        <dbReference type="ARBA" id="ARBA00022490"/>
    </source>
</evidence>
<keyword evidence="11 17" id="KW-0267">Excision nuclease</keyword>
<evidence type="ECO:0000256" key="6">
    <source>
        <dbReference type="ARBA" id="ARBA00022763"/>
    </source>
</evidence>
<keyword evidence="3 17" id="KW-0479">Metal-binding</keyword>
<evidence type="ECO:0000256" key="12">
    <source>
        <dbReference type="ARBA" id="ARBA00023125"/>
    </source>
</evidence>
<dbReference type="GO" id="GO:0009381">
    <property type="term" value="F:excinuclease ABC activity"/>
    <property type="evidence" value="ECO:0007669"/>
    <property type="project" value="UniProtKB-UniRule"/>
</dbReference>
<evidence type="ECO:0000256" key="9">
    <source>
        <dbReference type="ARBA" id="ARBA00022833"/>
    </source>
</evidence>
<evidence type="ECO:0000313" key="20">
    <source>
        <dbReference type="Proteomes" id="UP000253570"/>
    </source>
</evidence>
<dbReference type="HAMAP" id="MF_00205">
    <property type="entry name" value="UvrA"/>
    <property type="match status" value="1"/>
</dbReference>
<dbReference type="PANTHER" id="PTHR43152:SF3">
    <property type="entry name" value="UVRABC SYSTEM PROTEIN A"/>
    <property type="match status" value="1"/>
</dbReference>
<dbReference type="InterPro" id="IPR013815">
    <property type="entry name" value="ATP_grasp_subdomain_1"/>
</dbReference>
<keyword evidence="2 17" id="KW-0963">Cytoplasm</keyword>
<reference evidence="19 20" key="1">
    <citation type="journal article" date="2018" name="Microbiome">
        <title>Fine metagenomic profile of the Mediterranean stratified and mixed water columns revealed by assembly and recruitment.</title>
        <authorList>
            <person name="Haro-Moreno J.M."/>
            <person name="Lopez-Perez M."/>
            <person name="De La Torre J.R."/>
            <person name="Picazo A."/>
            <person name="Camacho A."/>
            <person name="Rodriguez-Valera F."/>
        </authorList>
    </citation>
    <scope>NUCLEOTIDE SEQUENCE [LARGE SCALE GENOMIC DNA]</scope>
    <source>
        <strain evidence="19">MED-G57</strain>
    </source>
</reference>
<evidence type="ECO:0000256" key="13">
    <source>
        <dbReference type="ARBA" id="ARBA00023204"/>
    </source>
</evidence>
<evidence type="ECO:0000256" key="15">
    <source>
        <dbReference type="ARBA" id="ARBA00039316"/>
    </source>
</evidence>
<dbReference type="CDD" id="cd03271">
    <property type="entry name" value="ABC_UvrA_II"/>
    <property type="match status" value="1"/>
</dbReference>
<evidence type="ECO:0000256" key="5">
    <source>
        <dbReference type="ARBA" id="ARBA00022741"/>
    </source>
</evidence>
<dbReference type="GO" id="GO:0008270">
    <property type="term" value="F:zinc ion binding"/>
    <property type="evidence" value="ECO:0007669"/>
    <property type="project" value="UniProtKB-UniRule"/>
</dbReference>
<keyword evidence="6 17" id="KW-0227">DNA damage</keyword>
<feature type="domain" description="ABC transporter" evidence="18">
    <location>
        <begin position="331"/>
        <end position="603"/>
    </location>
</feature>
<comment type="caution">
    <text evidence="17">Lacks conserved residue(s) required for the propagation of feature annotation.</text>
</comment>
<sequence>MNKYIKIIGASEHNLKNVSVNVPKEKLVVFTGLSGSGKSSLAFDTIYAEGQRRYVESLSSYARQFLEMMDKPKVESIEGLSPSISIEQKTTSKNPRSTVGTVTEIYDYLRVLYARVGIPYSPATGLPIEAQTVSDMIDQILKLKNDEKILILSPIAKEKKGEFQTELQKIRKAGFQRVKIDGVFYKSDNFPKLEKNIKHDIDIVIDRLVTGNIDPTRLADSIETGLKYSESQVIIEFPDKSLKSEKKINTTKNLTHERVIFSTKFACPVSGFSLGEIEPRLFSFNSPIGACNGCDGLGSVYSADPKKIISNPDLSIADGAIKPWKNVNSRLILETIQSIASNYKFNINTPWKNLNPKIHELLLYGSNNENIEFSYTHENDKYNLNKPFEGIITSINKAIKQVKSRYKYRELSRYQSLQTCKKCSGKRLSSNALSVKVNHTDISQLTAMSIKDSIKWVSNLNVTLSENNKKIAAPLIKEIQDRLTFLLEVGLDYLTLSRSSSTLSGGEAQRIRLASQIGSKLSGVIYVLDEPSIGLHQRDNGRLLKTLTTLRDLGNTVIVVEHDEEAIHKADHIVDIGPGAGVNGGSIVSEGSLAKIKNTKSSITGQYLNGTLSIPIPKKRRKAKKFIKILGAKENNLENIDIEFPLGVFLCVTGVSGSGKSTLINNILYQSLDDKLSRMGQIGDNFRDLIGSENVDKIIEINQSPIGRTPRSNPVTYTGTFTPIREWFANLPESKARGYKPGRFSFNVKGGRCENCEGDGVIKVEMHFLSDVYVTCDVCNGKRYNRETLEVKYKNKTISDILDMTVFEAVDFFKAIPSIKDKLAMLQDVGLDYIKIGQSATTISGGEAQRIKLSKELSRKPKGNTLYILDEPTTGLHFHDVAKLINILSDLVEKGNSVIVIEHNLDVIKSADWIIDMGPEGGDGGGKIVAEGKPDDLIKFKKSYTAKYLNEILKSST</sequence>
<evidence type="ECO:0000256" key="8">
    <source>
        <dbReference type="ARBA" id="ARBA00022771"/>
    </source>
</evidence>
<dbReference type="SMART" id="SM00382">
    <property type="entry name" value="AAA"/>
    <property type="match status" value="1"/>
</dbReference>
<dbReference type="SUPFAM" id="SSF52540">
    <property type="entry name" value="P-loop containing nucleoside triphosphate hydrolases"/>
    <property type="match status" value="2"/>
</dbReference>
<evidence type="ECO:0000313" key="19">
    <source>
        <dbReference type="EMBL" id="RCL72838.1"/>
    </source>
</evidence>
<comment type="caution">
    <text evidence="19">The sequence shown here is derived from an EMBL/GenBank/DDBJ whole genome shotgun (WGS) entry which is preliminary data.</text>
</comment>
<keyword evidence="17" id="KW-0742">SOS response</keyword>
<keyword evidence="13 17" id="KW-0234">DNA repair</keyword>
<comment type="similarity">
    <text evidence="14 17">Belongs to the ABC transporter superfamily. UvrA family.</text>
</comment>
<evidence type="ECO:0000256" key="3">
    <source>
        <dbReference type="ARBA" id="ARBA00022723"/>
    </source>
</evidence>
<dbReference type="InterPro" id="IPR003439">
    <property type="entry name" value="ABC_transporter-like_ATP-bd"/>
</dbReference>
<protein>
    <recommendedName>
        <fullName evidence="15 17">UvrABC system protein A</fullName>
        <shortName evidence="17">UvrA protein</shortName>
    </recommendedName>
    <alternativeName>
        <fullName evidence="16 17">Excinuclease ABC subunit A</fullName>
    </alternativeName>
</protein>
<dbReference type="FunFam" id="1.20.1580.10:FF:000002">
    <property type="entry name" value="UvrABC system protein A"/>
    <property type="match status" value="1"/>
</dbReference>
<dbReference type="NCBIfam" id="TIGR00630">
    <property type="entry name" value="uvra"/>
    <property type="match status" value="1"/>
</dbReference>
<dbReference type="GO" id="GO:0006289">
    <property type="term" value="P:nucleotide-excision repair"/>
    <property type="evidence" value="ECO:0007669"/>
    <property type="project" value="UniProtKB-UniRule"/>
</dbReference>
<dbReference type="Pfam" id="PF17760">
    <property type="entry name" value="UvrA_inter"/>
    <property type="match status" value="1"/>
</dbReference>
<dbReference type="EMBL" id="QOQD01000011">
    <property type="protein sequence ID" value="RCL72838.1"/>
    <property type="molecule type" value="Genomic_DNA"/>
</dbReference>
<dbReference type="InterPro" id="IPR003593">
    <property type="entry name" value="AAA+_ATPase"/>
</dbReference>
<keyword evidence="8 17" id="KW-0863">Zinc-finger</keyword>
<dbReference type="Proteomes" id="UP000253570">
    <property type="component" value="Unassembled WGS sequence"/>
</dbReference>
<comment type="subcellular location">
    <subcellularLocation>
        <location evidence="1 17">Cytoplasm</location>
    </subcellularLocation>
</comment>
<evidence type="ECO:0000256" key="16">
    <source>
        <dbReference type="ARBA" id="ARBA00042156"/>
    </source>
</evidence>
<dbReference type="Gene3D" id="1.20.1580.10">
    <property type="entry name" value="ABC transporter ATPase like domain"/>
    <property type="match status" value="2"/>
</dbReference>
<dbReference type="NCBIfam" id="NF001503">
    <property type="entry name" value="PRK00349.1"/>
    <property type="match status" value="1"/>
</dbReference>
<evidence type="ECO:0000256" key="1">
    <source>
        <dbReference type="ARBA" id="ARBA00004496"/>
    </source>
</evidence>
<keyword evidence="7 17" id="KW-0228">DNA excision</keyword>
<proteinExistence type="inferred from homology"/>
<dbReference type="InterPro" id="IPR027417">
    <property type="entry name" value="P-loop_NTPase"/>
</dbReference>
<keyword evidence="5 17" id="KW-0547">Nucleotide-binding</keyword>
<dbReference type="GO" id="GO:0016887">
    <property type="term" value="F:ATP hydrolysis activity"/>
    <property type="evidence" value="ECO:0007669"/>
    <property type="project" value="InterPro"/>
</dbReference>
<dbReference type="InterPro" id="IPR004602">
    <property type="entry name" value="UvrA"/>
</dbReference>
<accession>A0A368DLX3</accession>
<keyword evidence="4 17" id="KW-0677">Repeat</keyword>
<feature type="binding site" evidence="17">
    <location>
        <begin position="32"/>
        <end position="39"/>
    </location>
    <ligand>
        <name>ATP</name>
        <dbReference type="ChEBI" id="CHEBI:30616"/>
    </ligand>
</feature>
<organism evidence="19 20">
    <name type="scientific">PS1 clade bacterium</name>
    <dbReference type="NCBI Taxonomy" id="2175152"/>
    <lineage>
        <taxon>Bacteria</taxon>
        <taxon>Pseudomonadati</taxon>
        <taxon>Pseudomonadota</taxon>
        <taxon>Alphaproteobacteria</taxon>
        <taxon>PS1 clade</taxon>
    </lineage>
</organism>
<evidence type="ECO:0000256" key="4">
    <source>
        <dbReference type="ARBA" id="ARBA00022737"/>
    </source>
</evidence>
<dbReference type="PROSITE" id="PS50893">
    <property type="entry name" value="ABC_TRANSPORTER_2"/>
    <property type="match status" value="2"/>
</dbReference>
<dbReference type="Pfam" id="PF17755">
    <property type="entry name" value="UvrA_DNA-bind"/>
    <property type="match status" value="1"/>
</dbReference>
<feature type="domain" description="ABC transporter" evidence="18">
    <location>
        <begin position="621"/>
        <end position="950"/>
    </location>
</feature>
<dbReference type="InterPro" id="IPR041102">
    <property type="entry name" value="UvrA_inter"/>
</dbReference>
<dbReference type="PROSITE" id="PS00211">
    <property type="entry name" value="ABC_TRANSPORTER_1"/>
    <property type="match status" value="2"/>
</dbReference>
<gene>
    <name evidence="17" type="primary">uvrA</name>
    <name evidence="19" type="ORF">DBW71_04805</name>
</gene>
<dbReference type="Gene3D" id="3.30.1490.20">
    <property type="entry name" value="ATP-grasp fold, A domain"/>
    <property type="match status" value="1"/>
</dbReference>